<evidence type="ECO:0000313" key="2">
    <source>
        <dbReference type="EMBL" id="KAF7394210.1"/>
    </source>
</evidence>
<dbReference type="AlphaFoldDB" id="A0A834JU71"/>
<keyword evidence="1" id="KW-0812">Transmembrane</keyword>
<dbReference type="OrthoDB" id="6433308at2759"/>
<organism evidence="2 3">
    <name type="scientific">Vespula pensylvanica</name>
    <name type="common">Western yellow jacket</name>
    <name type="synonym">Wasp</name>
    <dbReference type="NCBI Taxonomy" id="30213"/>
    <lineage>
        <taxon>Eukaryota</taxon>
        <taxon>Metazoa</taxon>
        <taxon>Ecdysozoa</taxon>
        <taxon>Arthropoda</taxon>
        <taxon>Hexapoda</taxon>
        <taxon>Insecta</taxon>
        <taxon>Pterygota</taxon>
        <taxon>Neoptera</taxon>
        <taxon>Endopterygota</taxon>
        <taxon>Hymenoptera</taxon>
        <taxon>Apocrita</taxon>
        <taxon>Aculeata</taxon>
        <taxon>Vespoidea</taxon>
        <taxon>Vespidae</taxon>
        <taxon>Vespinae</taxon>
        <taxon>Vespula</taxon>
    </lineage>
</organism>
<name>A0A834JU71_VESPE</name>
<sequence>MRKYYQAALAIVAVVSLISLLFYRHEYNKLRYVLEVFNYFGKPDQKQISTNCINNNVSFMEHNIKLDEPLSSWQRLNDDLYVYSAYNLRNNKVHTISFGKKNAISNLQCIIYFEDETKPFVGNYKYIVISNTPYFANEEEKAGYNGYYLICAYKGNKIPIGVSFFTEFDKDTTNAPILSVVTQPQNLNNNGITVCIIPPLSKPMHEIDMITFLSFHELIGINNFIAYDFGIANMLNNRLKEFSIRNVLQSNFTYTTVPWNFPFSRLDANIMRDIIEADCLHRTYNKIMYIVTLSWQEYIALNYHHSIINLLADYRSSKLLADRYKLNSLTFCTKELDNTLSTNITLIMYRKIQFDTDLTDHYSIFISKPHEVLSKNNVYTQKMAKDLILVHNYKTCSDVKKIQKVNIFNTSIPRFSKDIKNSPIFTRFINH</sequence>
<protein>
    <recommendedName>
        <fullName evidence="4">Glycosyltransferase family 92 protein</fullName>
    </recommendedName>
</protein>
<gene>
    <name evidence="2" type="ORF">H0235_016805</name>
</gene>
<reference evidence="2" key="1">
    <citation type="journal article" date="2020" name="G3 (Bethesda)">
        <title>High-Quality Assemblies for Three Invasive Social Wasps from the &lt;i&gt;Vespula&lt;/i&gt; Genus.</title>
        <authorList>
            <person name="Harrop T.W.R."/>
            <person name="Guhlin J."/>
            <person name="McLaughlin G.M."/>
            <person name="Permina E."/>
            <person name="Stockwell P."/>
            <person name="Gilligan J."/>
            <person name="Le Lec M.F."/>
            <person name="Gruber M.A.M."/>
            <person name="Quinn O."/>
            <person name="Lovegrove M."/>
            <person name="Duncan E.J."/>
            <person name="Remnant E.J."/>
            <person name="Van Eeckhoven J."/>
            <person name="Graham B."/>
            <person name="Knapp R.A."/>
            <person name="Langford K.W."/>
            <person name="Kronenberg Z."/>
            <person name="Press M.O."/>
            <person name="Eacker S.M."/>
            <person name="Wilson-Rankin E.E."/>
            <person name="Purcell J."/>
            <person name="Lester P.J."/>
            <person name="Dearden P.K."/>
        </authorList>
    </citation>
    <scope>NUCLEOTIDE SEQUENCE</scope>
    <source>
        <strain evidence="2">Volc-1</strain>
    </source>
</reference>
<proteinExistence type="predicted"/>
<dbReference type="EMBL" id="JACSDY010000021">
    <property type="protein sequence ID" value="KAF7394210.1"/>
    <property type="molecule type" value="Genomic_DNA"/>
</dbReference>
<keyword evidence="1" id="KW-1133">Transmembrane helix</keyword>
<keyword evidence="1" id="KW-0472">Membrane</keyword>
<evidence type="ECO:0000256" key="1">
    <source>
        <dbReference type="SAM" id="Phobius"/>
    </source>
</evidence>
<feature type="transmembrane region" description="Helical" evidence="1">
    <location>
        <begin position="6"/>
        <end position="23"/>
    </location>
</feature>
<comment type="caution">
    <text evidence="2">The sequence shown here is derived from an EMBL/GenBank/DDBJ whole genome shotgun (WGS) entry which is preliminary data.</text>
</comment>
<accession>A0A834JU71</accession>
<dbReference type="Proteomes" id="UP000600918">
    <property type="component" value="Unassembled WGS sequence"/>
</dbReference>
<keyword evidence="3" id="KW-1185">Reference proteome</keyword>
<evidence type="ECO:0008006" key="4">
    <source>
        <dbReference type="Google" id="ProtNLM"/>
    </source>
</evidence>
<evidence type="ECO:0000313" key="3">
    <source>
        <dbReference type="Proteomes" id="UP000600918"/>
    </source>
</evidence>